<dbReference type="SUPFAM" id="SSF52833">
    <property type="entry name" value="Thioredoxin-like"/>
    <property type="match status" value="1"/>
</dbReference>
<proteinExistence type="predicted"/>
<dbReference type="Pfam" id="PF08534">
    <property type="entry name" value="Redoxin"/>
    <property type="match status" value="1"/>
</dbReference>
<dbReference type="PANTHER" id="PTHR42852">
    <property type="entry name" value="THIOL:DISULFIDE INTERCHANGE PROTEIN DSBE"/>
    <property type="match status" value="1"/>
</dbReference>
<keyword evidence="1" id="KW-1133">Transmembrane helix</keyword>
<protein>
    <recommendedName>
        <fullName evidence="2">Thioredoxin domain-containing protein</fullName>
    </recommendedName>
</protein>
<reference evidence="4" key="1">
    <citation type="submission" date="2017-09" db="EMBL/GenBank/DDBJ databases">
        <title>Depth-based differentiation of microbial function through sediment-hosted aquifers and enrichment of novel symbionts in the deep terrestrial subsurface.</title>
        <authorList>
            <person name="Probst A.J."/>
            <person name="Ladd B."/>
            <person name="Jarett J.K."/>
            <person name="Geller-Mcgrath D.E."/>
            <person name="Sieber C.M.K."/>
            <person name="Emerson J.B."/>
            <person name="Anantharaman K."/>
            <person name="Thomas B.C."/>
            <person name="Malmstrom R."/>
            <person name="Stieglmeier M."/>
            <person name="Klingl A."/>
            <person name="Woyke T."/>
            <person name="Ryan C.M."/>
            <person name="Banfield J.F."/>
        </authorList>
    </citation>
    <scope>NUCLEOTIDE SEQUENCE [LARGE SCALE GENOMIC DNA]</scope>
</reference>
<accession>A0A2H0VF13</accession>
<dbReference type="InterPro" id="IPR036249">
    <property type="entry name" value="Thioredoxin-like_sf"/>
</dbReference>
<dbReference type="PROSITE" id="PS51352">
    <property type="entry name" value="THIOREDOXIN_2"/>
    <property type="match status" value="1"/>
</dbReference>
<dbReference type="InterPro" id="IPR013766">
    <property type="entry name" value="Thioredoxin_domain"/>
</dbReference>
<dbReference type="AlphaFoldDB" id="A0A2H0VF13"/>
<gene>
    <name evidence="3" type="ORF">COT91_00130</name>
</gene>
<organism evidence="3 4">
    <name type="scientific">Candidatus Doudnabacteria bacterium CG10_big_fil_rev_8_21_14_0_10_41_10</name>
    <dbReference type="NCBI Taxonomy" id="1974551"/>
    <lineage>
        <taxon>Bacteria</taxon>
        <taxon>Candidatus Doudnaibacteriota</taxon>
    </lineage>
</organism>
<name>A0A2H0VF13_9BACT</name>
<dbReference type="Pfam" id="PF17991">
    <property type="entry name" value="Thioredoxin_10"/>
    <property type="match status" value="1"/>
</dbReference>
<evidence type="ECO:0000313" key="3">
    <source>
        <dbReference type="EMBL" id="PIR97676.1"/>
    </source>
</evidence>
<dbReference type="Gene3D" id="3.40.30.10">
    <property type="entry name" value="Glutaredoxin"/>
    <property type="match status" value="1"/>
</dbReference>
<feature type="transmembrane region" description="Helical" evidence="1">
    <location>
        <begin position="6"/>
        <end position="25"/>
    </location>
</feature>
<keyword evidence="1" id="KW-0812">Transmembrane</keyword>
<dbReference type="EMBL" id="PFAJ01000003">
    <property type="protein sequence ID" value="PIR97676.1"/>
    <property type="molecule type" value="Genomic_DNA"/>
</dbReference>
<evidence type="ECO:0000313" key="4">
    <source>
        <dbReference type="Proteomes" id="UP000230557"/>
    </source>
</evidence>
<dbReference type="Proteomes" id="UP000230557">
    <property type="component" value="Unassembled WGS sequence"/>
</dbReference>
<dbReference type="PANTHER" id="PTHR42852:SF13">
    <property type="entry name" value="PROTEIN DIPZ"/>
    <property type="match status" value="1"/>
</dbReference>
<dbReference type="GO" id="GO:0016491">
    <property type="term" value="F:oxidoreductase activity"/>
    <property type="evidence" value="ECO:0007669"/>
    <property type="project" value="InterPro"/>
</dbReference>
<evidence type="ECO:0000256" key="1">
    <source>
        <dbReference type="SAM" id="Phobius"/>
    </source>
</evidence>
<dbReference type="InterPro" id="IPR013740">
    <property type="entry name" value="Redoxin"/>
</dbReference>
<keyword evidence="1" id="KW-0472">Membrane</keyword>
<evidence type="ECO:0000259" key="2">
    <source>
        <dbReference type="PROSITE" id="PS51352"/>
    </source>
</evidence>
<dbReference type="InterPro" id="IPR050553">
    <property type="entry name" value="Thioredoxin_ResA/DsbE_sf"/>
</dbReference>
<dbReference type="InterPro" id="IPR041017">
    <property type="entry name" value="Thioredoxin_10"/>
</dbReference>
<feature type="domain" description="Thioredoxin" evidence="2">
    <location>
        <begin position="44"/>
        <end position="189"/>
    </location>
</feature>
<sequence>MKKYLIISGIIFVVFIGGGFYIDYVSDSERESEKQIVKEESGNLKNVGAAPEFSGISTWLNSNPLTMKDFKGKVVLIDFWTYSCINCIRTLPYVTEWYEKYKDNGFVIVGVHTPEFEFEKVTKNVETAIKRYNITYPVAQDNDFSTWRAYNNRYWPAHYLVDQNGNVVYTHFGEGKYDETENAIRKLFGLDALSSNDFPENRDVRTPEIYFGTNRLDHLSSEQKATAAVSSYELPQSVGANSFALEGNWRFDGESAILESGSGKIRLNYFSKNVHMVAEAKEPITVQIFIDDQFVSELPVSFSQLYTLYEGLGSGNHIIDIVIPEPGFQIFTFTFG</sequence>
<dbReference type="CDD" id="cd03012">
    <property type="entry name" value="TlpA_like_DipZ_like"/>
    <property type="match status" value="1"/>
</dbReference>
<comment type="caution">
    <text evidence="3">The sequence shown here is derived from an EMBL/GenBank/DDBJ whole genome shotgun (WGS) entry which is preliminary data.</text>
</comment>
<dbReference type="Gene3D" id="2.60.120.260">
    <property type="entry name" value="Galactose-binding domain-like"/>
    <property type="match status" value="1"/>
</dbReference>